<evidence type="ECO:0000256" key="2">
    <source>
        <dbReference type="ARBA" id="ARBA00022737"/>
    </source>
</evidence>
<feature type="region of interest" description="Disordered" evidence="3">
    <location>
        <begin position="800"/>
        <end position="826"/>
    </location>
</feature>
<evidence type="ECO:0000313" key="6">
    <source>
        <dbReference type="WBParaSite" id="EVEC_0000294701-mRNA-1"/>
    </source>
</evidence>
<keyword evidence="2" id="KW-0677">Repeat</keyword>
<keyword evidence="1" id="KW-0433">Leucine-rich repeat</keyword>
<dbReference type="OrthoDB" id="1055097at2759"/>
<dbReference type="SMART" id="SM00365">
    <property type="entry name" value="LRR_SD22"/>
    <property type="match status" value="3"/>
</dbReference>
<proteinExistence type="predicted"/>
<dbReference type="SMART" id="SM00364">
    <property type="entry name" value="LRR_BAC"/>
    <property type="match status" value="7"/>
</dbReference>
<keyword evidence="5" id="KW-1185">Reference proteome</keyword>
<evidence type="ECO:0000256" key="1">
    <source>
        <dbReference type="ARBA" id="ARBA00022614"/>
    </source>
</evidence>
<dbReference type="InterPro" id="IPR032675">
    <property type="entry name" value="LRR_dom_sf"/>
</dbReference>
<dbReference type="Gene3D" id="3.80.10.10">
    <property type="entry name" value="Ribonuclease Inhibitor"/>
    <property type="match status" value="3"/>
</dbReference>
<reference evidence="6" key="1">
    <citation type="submission" date="2017-02" db="UniProtKB">
        <authorList>
            <consortium name="WormBaseParasite"/>
        </authorList>
    </citation>
    <scope>IDENTIFICATION</scope>
</reference>
<dbReference type="AlphaFoldDB" id="A0A0N4UZA6"/>
<sequence>MEKLRIEQLTIVDASWPLLKQITRITVRSLRLIRCGITEIEADAFLPIADILEKLVIVNNSLVNLATLGSLPKLQLLNLDYNKLNVLSKDVFKRLGKLKHLRLEGNMLSELPRQHETSAISRDLLKDVGETLELLDLSNNALTTVPSDALSTTKNLRYLDLSYNKISTLRKIDLRHMDKLIEIRLNDNALTSIGDGAFDELTQLQYLYLQRNGLTNFDSSRLLDGLKKLEVLDLSCNNLEKVPHLHNHPNVRQVKFDSNKIRVLRSSTFKNNPRLQLLSLQNNRIDSLADGTFHELKQLTILLLENNLIHRLMLRGAPRLQQLNLRNNSLNELENNTFQFVPELKIIDLSYNGLHRIPRNLFVPLRSVVWLDLSFNALSSFEEGTFNSRIPHIILVGNPLECDAKIDWFVAYLIKNQVRTQLPLHPYVTCTSPKKYVGVRLQDLITKKAEDTLNAVGNSFNPKPARSQQDFLSKLLPSTLGRLIPGFTPPPPPNPVADVPVIGGIAEAVPALRNIPGLSLIPKPEDQMVKAMPKLAIPPKIDFTQLPPDTVARAYRGEPIPGIPKEATELGLKNHVIKVHQSAAAMLRGDSPLNNPTHLYVLNSVPPEIIADVTKGSKLPHLSDEQMKVVKDYFDMKLPSTRSSATEIEAIDFSPDILKLVKFLPPNYDLNKIPKEVIQSFARGELPNPQNLPEDLKSHLAANFEKLMVKFSKVRDINDYFQDEDYEKVIEKLPRFERIEVTTFIPYDINYGERSGIIGKSSISIISAAVVIVLCVQRGKKLVSSSKDGSEGGAYQRRFVSLPRRDTGKSSAVHLLSGSKGSIPSK</sequence>
<dbReference type="InterPro" id="IPR001611">
    <property type="entry name" value="Leu-rich_rpt"/>
</dbReference>
<dbReference type="STRING" id="51028.A0A0N4UZA6"/>
<dbReference type="SUPFAM" id="SSF52058">
    <property type="entry name" value="L domain-like"/>
    <property type="match status" value="2"/>
</dbReference>
<evidence type="ECO:0000313" key="5">
    <source>
        <dbReference type="Proteomes" id="UP000274131"/>
    </source>
</evidence>
<dbReference type="InterPro" id="IPR050333">
    <property type="entry name" value="SLRP"/>
</dbReference>
<dbReference type="PANTHER" id="PTHR45712:SF1">
    <property type="entry name" value="NEPHROCAN"/>
    <property type="match status" value="1"/>
</dbReference>
<dbReference type="PANTHER" id="PTHR45712">
    <property type="entry name" value="AGAP008170-PA"/>
    <property type="match status" value="1"/>
</dbReference>
<dbReference type="PROSITE" id="PS51450">
    <property type="entry name" value="LRR"/>
    <property type="match status" value="5"/>
</dbReference>
<dbReference type="Proteomes" id="UP000274131">
    <property type="component" value="Unassembled WGS sequence"/>
</dbReference>
<dbReference type="Pfam" id="PF13855">
    <property type="entry name" value="LRR_8"/>
    <property type="match status" value="4"/>
</dbReference>
<dbReference type="GO" id="GO:0005615">
    <property type="term" value="C:extracellular space"/>
    <property type="evidence" value="ECO:0007669"/>
    <property type="project" value="TreeGrafter"/>
</dbReference>
<gene>
    <name evidence="4" type="ORF">EVEC_LOCUS2655</name>
</gene>
<reference evidence="4 5" key="2">
    <citation type="submission" date="2018-10" db="EMBL/GenBank/DDBJ databases">
        <authorList>
            <consortium name="Pathogen Informatics"/>
        </authorList>
    </citation>
    <scope>NUCLEOTIDE SEQUENCE [LARGE SCALE GENOMIC DNA]</scope>
</reference>
<dbReference type="EMBL" id="UXUI01007424">
    <property type="protein sequence ID" value="VDD87512.1"/>
    <property type="molecule type" value="Genomic_DNA"/>
</dbReference>
<accession>A0A0N4UZA6</accession>
<dbReference type="SMART" id="SM00369">
    <property type="entry name" value="LRR_TYP"/>
    <property type="match status" value="13"/>
</dbReference>
<dbReference type="InterPro" id="IPR003591">
    <property type="entry name" value="Leu-rich_rpt_typical-subtyp"/>
</dbReference>
<evidence type="ECO:0000313" key="4">
    <source>
        <dbReference type="EMBL" id="VDD87512.1"/>
    </source>
</evidence>
<dbReference type="WBParaSite" id="EVEC_0000294701-mRNA-1">
    <property type="protein sequence ID" value="EVEC_0000294701-mRNA-1"/>
    <property type="gene ID" value="EVEC_0000294701"/>
</dbReference>
<name>A0A0N4UZA6_ENTVE</name>
<protein>
    <submittedName>
        <fullName evidence="6">LRRCT domain-containing protein</fullName>
    </submittedName>
</protein>
<organism evidence="6">
    <name type="scientific">Enterobius vermicularis</name>
    <name type="common">Human pinworm</name>
    <dbReference type="NCBI Taxonomy" id="51028"/>
    <lineage>
        <taxon>Eukaryota</taxon>
        <taxon>Metazoa</taxon>
        <taxon>Ecdysozoa</taxon>
        <taxon>Nematoda</taxon>
        <taxon>Chromadorea</taxon>
        <taxon>Rhabditida</taxon>
        <taxon>Spirurina</taxon>
        <taxon>Oxyuridomorpha</taxon>
        <taxon>Oxyuroidea</taxon>
        <taxon>Oxyuridae</taxon>
        <taxon>Enterobius</taxon>
    </lineage>
</organism>
<evidence type="ECO:0000256" key="3">
    <source>
        <dbReference type="SAM" id="MobiDB-lite"/>
    </source>
</evidence>
<dbReference type="PRINTS" id="PR00019">
    <property type="entry name" value="LEURICHRPT"/>
</dbReference>